<proteinExistence type="predicted"/>
<sequence length="546" mass="60325">MIGYRRGSTGLKTLMWETCVYGAIPATTPFYPILAMVNWNDPDLEAKLGTLSAQLLYAILGLYGPLLCLQLGIYTLFTCGDSTTSEAASISMAFVQYNSVPFTQSLIVKGAHLDFTHEFNHHSEHGNCEVAGLPPYYLVCDKRRHRLLHNKSDDQNVAYLENQLPAAPLASPLLTGSLDNAHSLSGMCMISFVKPAYTSAVIIYGTHVAFVIDGYMLISTSHWTFEDAIIFYAVEDAPETRGDIFHPQFGSKPYPTDFTIPVSSPISLNSPYAPYSCSGLVKYSKTEFPAPRLFRCIANAYSLCIVSYHGFYFLNACTIASSQVVLALLCPSTTFERSFFFSSSFGKILCLRCVYRGLLFMKGFIFRLQPAAVKNAVTVKRLITIFAQLFSYLKICPSHPQRRSMSTLSTSLIFFSPTYGKHQNKDYVLSNYRPVVKFRNIEESVLQAVQTGSADDVSVTDIDGIADSDDEDGAEDELLESEIDGRQPAQAVAFEIHPDIDINSKALKDMVSTDPVSVVSTVDLSFVLSPQAATMVTDDGDADWNY</sequence>
<dbReference type="EMBL" id="JABBWM010000060">
    <property type="protein sequence ID" value="KAG2098708.1"/>
    <property type="molecule type" value="Genomic_DNA"/>
</dbReference>
<dbReference type="OrthoDB" id="2681988at2759"/>
<evidence type="ECO:0000256" key="1">
    <source>
        <dbReference type="SAM" id="Phobius"/>
    </source>
</evidence>
<name>A0A9P7JQG2_9AGAM</name>
<dbReference type="GeneID" id="64696300"/>
<evidence type="ECO:0000313" key="2">
    <source>
        <dbReference type="EMBL" id="KAG2098708.1"/>
    </source>
</evidence>
<keyword evidence="1" id="KW-0472">Membrane</keyword>
<accession>A0A9P7JQG2</accession>
<reference evidence="2" key="1">
    <citation type="journal article" date="2020" name="New Phytol.">
        <title>Comparative genomics reveals dynamic genome evolution in host specialist ectomycorrhizal fungi.</title>
        <authorList>
            <person name="Lofgren L.A."/>
            <person name="Nguyen N.H."/>
            <person name="Vilgalys R."/>
            <person name="Ruytinx J."/>
            <person name="Liao H.L."/>
            <person name="Branco S."/>
            <person name="Kuo A."/>
            <person name="LaButti K."/>
            <person name="Lipzen A."/>
            <person name="Andreopoulos W."/>
            <person name="Pangilinan J."/>
            <person name="Riley R."/>
            <person name="Hundley H."/>
            <person name="Na H."/>
            <person name="Barry K."/>
            <person name="Grigoriev I.V."/>
            <person name="Stajich J.E."/>
            <person name="Kennedy P.G."/>
        </authorList>
    </citation>
    <scope>NUCLEOTIDE SEQUENCE</scope>
    <source>
        <strain evidence="2">FC423</strain>
    </source>
</reference>
<feature type="transmembrane region" description="Helical" evidence="1">
    <location>
        <begin position="55"/>
        <end position="77"/>
    </location>
</feature>
<comment type="caution">
    <text evidence="2">The sequence shown here is derived from an EMBL/GenBank/DDBJ whole genome shotgun (WGS) entry which is preliminary data.</text>
</comment>
<dbReference type="AlphaFoldDB" id="A0A9P7JQG2"/>
<dbReference type="RefSeq" id="XP_041288956.1">
    <property type="nucleotide sequence ID" value="XM_041434041.1"/>
</dbReference>
<keyword evidence="3" id="KW-1185">Reference proteome</keyword>
<evidence type="ECO:0000313" key="3">
    <source>
        <dbReference type="Proteomes" id="UP000823399"/>
    </source>
</evidence>
<protein>
    <submittedName>
        <fullName evidence="2">Uncharacterized protein</fullName>
    </submittedName>
</protein>
<keyword evidence="1" id="KW-0812">Transmembrane</keyword>
<dbReference type="Proteomes" id="UP000823399">
    <property type="component" value="Unassembled WGS sequence"/>
</dbReference>
<organism evidence="2 3">
    <name type="scientific">Suillus discolor</name>
    <dbReference type="NCBI Taxonomy" id="1912936"/>
    <lineage>
        <taxon>Eukaryota</taxon>
        <taxon>Fungi</taxon>
        <taxon>Dikarya</taxon>
        <taxon>Basidiomycota</taxon>
        <taxon>Agaricomycotina</taxon>
        <taxon>Agaricomycetes</taxon>
        <taxon>Agaricomycetidae</taxon>
        <taxon>Boletales</taxon>
        <taxon>Suillineae</taxon>
        <taxon>Suillaceae</taxon>
        <taxon>Suillus</taxon>
    </lineage>
</organism>
<gene>
    <name evidence="2" type="ORF">F5147DRAFT_655991</name>
</gene>
<keyword evidence="1" id="KW-1133">Transmembrane helix</keyword>